<dbReference type="Pfam" id="PF00149">
    <property type="entry name" value="Metallophos"/>
    <property type="match status" value="1"/>
</dbReference>
<dbReference type="KEGG" id="smas:HUE87_12045"/>
<organism evidence="2 3">
    <name type="scientific">Candidatus Sulfurimonas marisnigri</name>
    <dbReference type="NCBI Taxonomy" id="2740405"/>
    <lineage>
        <taxon>Bacteria</taxon>
        <taxon>Pseudomonadati</taxon>
        <taxon>Campylobacterota</taxon>
        <taxon>Epsilonproteobacteria</taxon>
        <taxon>Campylobacterales</taxon>
        <taxon>Sulfurimonadaceae</taxon>
        <taxon>Sulfurimonas</taxon>
    </lineage>
</organism>
<dbReference type="EMBL" id="CP054493">
    <property type="protein sequence ID" value="QOY54575.1"/>
    <property type="molecule type" value="Genomic_DNA"/>
</dbReference>
<protein>
    <submittedName>
        <fullName evidence="2">Metallophosphoesterase</fullName>
    </submittedName>
</protein>
<dbReference type="SUPFAM" id="SSF56300">
    <property type="entry name" value="Metallo-dependent phosphatases"/>
    <property type="match status" value="1"/>
</dbReference>
<dbReference type="InterPro" id="IPR004843">
    <property type="entry name" value="Calcineurin-like_PHP"/>
</dbReference>
<dbReference type="AlphaFoldDB" id="A0A7S7M0C7"/>
<dbReference type="PANTHER" id="PTHR31302:SF0">
    <property type="entry name" value="TRANSMEMBRANE PROTEIN WITH METALLOPHOSPHOESTERASE DOMAIN"/>
    <property type="match status" value="1"/>
</dbReference>
<dbReference type="Proteomes" id="UP000593836">
    <property type="component" value="Chromosome"/>
</dbReference>
<keyword evidence="3" id="KW-1185">Reference proteome</keyword>
<gene>
    <name evidence="2" type="ORF">HUE87_12045</name>
</gene>
<dbReference type="Gene3D" id="3.60.21.10">
    <property type="match status" value="1"/>
</dbReference>
<dbReference type="PANTHER" id="PTHR31302">
    <property type="entry name" value="TRANSMEMBRANE PROTEIN WITH METALLOPHOSPHOESTERASE DOMAIN-RELATED"/>
    <property type="match status" value="1"/>
</dbReference>
<accession>A0A7S7M0C7</accession>
<evidence type="ECO:0000313" key="2">
    <source>
        <dbReference type="EMBL" id="QOY54575.1"/>
    </source>
</evidence>
<evidence type="ECO:0000259" key="1">
    <source>
        <dbReference type="Pfam" id="PF00149"/>
    </source>
</evidence>
<reference evidence="2 3" key="1">
    <citation type="submission" date="2020-05" db="EMBL/GenBank/DDBJ databases">
        <title>Sulfurimonas marisnigri, sp. nov., and Sulfurimonas baltica, sp. nov., manganese oxide reducing chemolithoautotrophs of the class Epsilonproteobacteria isolated from the pelagic redoxclines of the Black and Baltic Seas and emended description of the genus Sulfurimonas.</title>
        <authorList>
            <person name="Henkel J.V."/>
            <person name="Laudan C."/>
            <person name="Werner J."/>
            <person name="Neu T."/>
            <person name="Plewe S."/>
            <person name="Sproer C."/>
            <person name="Bunk B."/>
            <person name="Schulz-Vogt H.N."/>
        </authorList>
    </citation>
    <scope>NUCLEOTIDE SEQUENCE [LARGE SCALE GENOMIC DNA]</scope>
    <source>
        <strain evidence="2 3">SoZ1</strain>
    </source>
</reference>
<feature type="domain" description="Calcineurin-like phosphoesterase" evidence="1">
    <location>
        <begin position="29"/>
        <end position="193"/>
    </location>
</feature>
<dbReference type="GO" id="GO:0016787">
    <property type="term" value="F:hydrolase activity"/>
    <property type="evidence" value="ECO:0007669"/>
    <property type="project" value="InterPro"/>
</dbReference>
<sequence>MSLQTGWNHFPFEEISLAPQNFSYSLKGLRIVQLSDLHLIKDIDINYLETLVAKINGLNPDFVVITGDILQTSATKLHKHFRAFKVLAAPAYYVTGNHDIVYGPKPLRDMFFDNGVICLDNKIETLTIKGAPLQLVGLSDRYSFARGIKRPIKELFTKIDPNISTILLAHQPKDILHVDKFRIDIQLSGHTHGEQIYPFNIIVKYFQPYFSGLYSRNKTLLYVTRGLEYWGPKVRYRVPSEIPVFTIN</sequence>
<evidence type="ECO:0000313" key="3">
    <source>
        <dbReference type="Proteomes" id="UP000593836"/>
    </source>
</evidence>
<dbReference type="InterPro" id="IPR051158">
    <property type="entry name" value="Metallophosphoesterase_sf"/>
</dbReference>
<dbReference type="InterPro" id="IPR029052">
    <property type="entry name" value="Metallo-depent_PP-like"/>
</dbReference>
<proteinExistence type="predicted"/>
<name>A0A7S7M0C7_9BACT</name>
<dbReference type="CDD" id="cd07385">
    <property type="entry name" value="MPP_YkuE_C"/>
    <property type="match status" value="1"/>
</dbReference>
<dbReference type="RefSeq" id="WP_194366620.1">
    <property type="nucleotide sequence ID" value="NZ_CP054493.1"/>
</dbReference>